<dbReference type="EMBL" id="CP011772">
    <property type="protein sequence ID" value="AKM12224.1"/>
    <property type="molecule type" value="Genomic_DNA"/>
</dbReference>
<dbReference type="PATRIC" id="fig|1348774.3.peg.4011"/>
<keyword evidence="1" id="KW-0614">Plasmid</keyword>
<evidence type="ECO:0008006" key="3">
    <source>
        <dbReference type="Google" id="ProtNLM"/>
    </source>
</evidence>
<organism evidence="1 2">
    <name type="scientific">Croceicoccus naphthovorans</name>
    <dbReference type="NCBI Taxonomy" id="1348774"/>
    <lineage>
        <taxon>Bacteria</taxon>
        <taxon>Pseudomonadati</taxon>
        <taxon>Pseudomonadota</taxon>
        <taxon>Alphaproteobacteria</taxon>
        <taxon>Sphingomonadales</taxon>
        <taxon>Erythrobacteraceae</taxon>
        <taxon>Croceicoccus</taxon>
    </lineage>
</organism>
<evidence type="ECO:0000313" key="1">
    <source>
        <dbReference type="EMBL" id="AKM12224.1"/>
    </source>
</evidence>
<proteinExistence type="predicted"/>
<name>A0A0G3XNM9_9SPHN</name>
<accession>A0A0G3XNM9</accession>
<geneLocation type="plasmid" evidence="1 2">
    <name>p2</name>
</geneLocation>
<sequence>MVKMTIYVPPELMAFAQGEVSARGMGTVNDYVCELIRKDRDRVNLRDLLMEGATSAFGTPADAKYFDGFRSRVTGSAAS</sequence>
<dbReference type="OrthoDB" id="9811310at2"/>
<evidence type="ECO:0000313" key="2">
    <source>
        <dbReference type="Proteomes" id="UP000035287"/>
    </source>
</evidence>
<gene>
    <name evidence="1" type="ORF">AB433_19020</name>
</gene>
<dbReference type="AlphaFoldDB" id="A0A0G3XNM9"/>
<reference evidence="1 2" key="1">
    <citation type="submission" date="2015-06" db="EMBL/GenBank/DDBJ databases">
        <authorList>
            <person name="Zeng Y."/>
            <person name="Huang Y."/>
        </authorList>
    </citation>
    <scope>NUCLEOTIDE SEQUENCE [LARGE SCALE GENOMIC DNA]</scope>
    <source>
        <strain evidence="1 2">PQ-2</strain>
        <plasmid evidence="2">Plasmid p2</plasmid>
    </source>
</reference>
<keyword evidence="2" id="KW-1185">Reference proteome</keyword>
<dbReference type="Proteomes" id="UP000035287">
    <property type="component" value="Plasmid p2"/>
</dbReference>
<protein>
    <recommendedName>
        <fullName evidence="3">CopG family transcriptional regulator</fullName>
    </recommendedName>
</protein>
<dbReference type="KEGG" id="cna:AB433_19020"/>